<evidence type="ECO:0000259" key="1">
    <source>
        <dbReference type="Pfam" id="PF00483"/>
    </source>
</evidence>
<dbReference type="EMBL" id="DF967972">
    <property type="protein sequence ID" value="GAP12403.1"/>
    <property type="molecule type" value="Genomic_DNA"/>
</dbReference>
<dbReference type="Pfam" id="PF00483">
    <property type="entry name" value="NTP_transferase"/>
    <property type="match status" value="1"/>
</dbReference>
<keyword evidence="3" id="KW-1185">Reference proteome</keyword>
<name>A0A0S7BD87_9CHLR</name>
<dbReference type="InterPro" id="IPR005835">
    <property type="entry name" value="NTP_transferase_dom"/>
</dbReference>
<dbReference type="AlphaFoldDB" id="A0A0S7BD87"/>
<protein>
    <submittedName>
        <fullName evidence="2">Nucleoside-diphosphate-sugar pyrophosphorylase</fullName>
    </submittedName>
</protein>
<dbReference type="InterPro" id="IPR029044">
    <property type="entry name" value="Nucleotide-diphossugar_trans"/>
</dbReference>
<accession>A0A0S7BD87</accession>
<dbReference type="STRING" id="360412.LARV_00138"/>
<dbReference type="InterPro" id="IPR050486">
    <property type="entry name" value="Mannose-1P_guanyltransferase"/>
</dbReference>
<dbReference type="PANTHER" id="PTHR22572">
    <property type="entry name" value="SUGAR-1-PHOSPHATE GUANYL TRANSFERASE"/>
    <property type="match status" value="1"/>
</dbReference>
<dbReference type="RefSeq" id="WP_075071833.1">
    <property type="nucleotide sequence ID" value="NZ_DF967972.1"/>
</dbReference>
<sequence length="338" mass="38050">MSEKLKIAVPMAGLGTRMRPHTWSKPKPLIALAGRTVLDYVLEQFNSLPDPDNVEYVFIVGPNQRDQVEAHMHQHHPEKQVHYVIQEKMRGQSDALYLAREYLTGPVLMAFSDTLIETDLSILKNLQLDGMAWVRAVPDPRRFGVAVADSLGNITRLVEKPQDMSNNLVVVGFYYFREGRELMRAIEEQMKRNVTLKNEFFLADAVNILLEWGQKFRINPVDVWLDAGIPEALLETNRYLLEHGHDNSAEAARTHPGAAIIPPVYIHPTASIESSVIGPYVSLSEECKLRQVVVQNSIFDEGAHVSQMVLDKSLLGRDVQVQGQTSRLNLGDSSWAMS</sequence>
<feature type="domain" description="Nucleotidyl transferase" evidence="1">
    <location>
        <begin position="12"/>
        <end position="241"/>
    </location>
</feature>
<proteinExistence type="predicted"/>
<dbReference type="OrthoDB" id="9803871at2"/>
<gene>
    <name evidence="2" type="ORF">LARV_00138</name>
</gene>
<dbReference type="CDD" id="cd04181">
    <property type="entry name" value="NTP_transferase"/>
    <property type="match status" value="1"/>
</dbReference>
<organism evidence="2">
    <name type="scientific">Longilinea arvoryzae</name>
    <dbReference type="NCBI Taxonomy" id="360412"/>
    <lineage>
        <taxon>Bacteria</taxon>
        <taxon>Bacillati</taxon>
        <taxon>Chloroflexota</taxon>
        <taxon>Anaerolineae</taxon>
        <taxon>Anaerolineales</taxon>
        <taxon>Anaerolineaceae</taxon>
        <taxon>Longilinea</taxon>
    </lineage>
</organism>
<evidence type="ECO:0000313" key="3">
    <source>
        <dbReference type="Proteomes" id="UP000055060"/>
    </source>
</evidence>
<dbReference type="Gene3D" id="3.90.550.10">
    <property type="entry name" value="Spore Coat Polysaccharide Biosynthesis Protein SpsA, Chain A"/>
    <property type="match status" value="1"/>
</dbReference>
<reference evidence="2" key="1">
    <citation type="submission" date="2015-07" db="EMBL/GenBank/DDBJ databases">
        <title>Draft Genome Sequences of Anaerolinea thermolimosa IMO-1, Bellilinea caldifistulae GOMI-1, Leptolinea tardivitalis YMTK-2, Levilinea saccharolytica KIBI-1,Longilinea arvoryzae KOME-1, Previously Described as Members of the Anaerolineaceae (Chloroflexi).</title>
        <authorList>
            <person name="Sekiguchi Y."/>
            <person name="Ohashi A."/>
            <person name="Matsuura N."/>
            <person name="Tourlousse M.D."/>
        </authorList>
    </citation>
    <scope>NUCLEOTIDE SEQUENCE [LARGE SCALE GENOMIC DNA]</scope>
    <source>
        <strain evidence="2">KOME-1</strain>
    </source>
</reference>
<evidence type="ECO:0000313" key="2">
    <source>
        <dbReference type="EMBL" id="GAP12403.1"/>
    </source>
</evidence>
<dbReference type="SUPFAM" id="SSF53448">
    <property type="entry name" value="Nucleotide-diphospho-sugar transferases"/>
    <property type="match status" value="1"/>
</dbReference>
<dbReference type="Proteomes" id="UP000055060">
    <property type="component" value="Unassembled WGS sequence"/>
</dbReference>